<feature type="compositionally biased region" description="Basic and acidic residues" evidence="1">
    <location>
        <begin position="8"/>
        <end position="32"/>
    </location>
</feature>
<evidence type="ECO:0000313" key="3">
    <source>
        <dbReference type="Proteomes" id="UP000308092"/>
    </source>
</evidence>
<sequence>MAVNLIRATEDPHVNSRESNSEDSKPLSDFIH</sequence>
<name>A0A4S3JBN6_9EURO</name>
<dbReference type="Proteomes" id="UP000308092">
    <property type="component" value="Unassembled WGS sequence"/>
</dbReference>
<dbReference type="EMBL" id="SOSA01000324">
    <property type="protein sequence ID" value="THC92563.1"/>
    <property type="molecule type" value="Genomic_DNA"/>
</dbReference>
<reference evidence="2 3" key="1">
    <citation type="submission" date="2019-03" db="EMBL/GenBank/DDBJ databases">
        <title>The genome sequence of a newly discovered highly antifungal drug resistant Aspergillus species, Aspergillus tanneri NIH 1004.</title>
        <authorList>
            <person name="Mounaud S."/>
            <person name="Singh I."/>
            <person name="Joardar V."/>
            <person name="Pakala S."/>
            <person name="Pakala S."/>
            <person name="Venepally P."/>
            <person name="Hoover J."/>
            <person name="Nierman W."/>
            <person name="Chung J."/>
            <person name="Losada L."/>
        </authorList>
    </citation>
    <scope>NUCLEOTIDE SEQUENCE [LARGE SCALE GENOMIC DNA]</scope>
    <source>
        <strain evidence="2 3">NIH1004</strain>
    </source>
</reference>
<accession>A0A4S3JBN6</accession>
<protein>
    <submittedName>
        <fullName evidence="2">Uncharacterized protein</fullName>
    </submittedName>
</protein>
<feature type="region of interest" description="Disordered" evidence="1">
    <location>
        <begin position="1"/>
        <end position="32"/>
    </location>
</feature>
<gene>
    <name evidence="2" type="ORF">EYZ11_007951</name>
</gene>
<dbReference type="AlphaFoldDB" id="A0A4S3JBN6"/>
<dbReference type="VEuPathDB" id="FungiDB:EYZ11_007951"/>
<evidence type="ECO:0000256" key="1">
    <source>
        <dbReference type="SAM" id="MobiDB-lite"/>
    </source>
</evidence>
<evidence type="ECO:0000313" key="2">
    <source>
        <dbReference type="EMBL" id="THC92563.1"/>
    </source>
</evidence>
<comment type="caution">
    <text evidence="2">The sequence shown here is derived from an EMBL/GenBank/DDBJ whole genome shotgun (WGS) entry which is preliminary data.</text>
</comment>
<keyword evidence="3" id="KW-1185">Reference proteome</keyword>
<organism evidence="2 3">
    <name type="scientific">Aspergillus tanneri</name>
    <dbReference type="NCBI Taxonomy" id="1220188"/>
    <lineage>
        <taxon>Eukaryota</taxon>
        <taxon>Fungi</taxon>
        <taxon>Dikarya</taxon>
        <taxon>Ascomycota</taxon>
        <taxon>Pezizomycotina</taxon>
        <taxon>Eurotiomycetes</taxon>
        <taxon>Eurotiomycetidae</taxon>
        <taxon>Eurotiales</taxon>
        <taxon>Aspergillaceae</taxon>
        <taxon>Aspergillus</taxon>
        <taxon>Aspergillus subgen. Circumdati</taxon>
    </lineage>
</organism>
<proteinExistence type="predicted"/>